<name>A0ABR9SI86_9BURK</name>
<proteinExistence type="predicted"/>
<reference evidence="2 3" key="1">
    <citation type="submission" date="2020-10" db="EMBL/GenBank/DDBJ databases">
        <title>Draft genome of Ramlibacter aquaticus LMG 30558.</title>
        <authorList>
            <person name="Props R."/>
        </authorList>
    </citation>
    <scope>NUCLEOTIDE SEQUENCE [LARGE SCALE GENOMIC DNA]</scope>
    <source>
        <strain evidence="2 3">LMG 30558</strain>
    </source>
</reference>
<dbReference type="Proteomes" id="UP000715965">
    <property type="component" value="Unassembled WGS sequence"/>
</dbReference>
<organism evidence="2 3">
    <name type="scientific">Ramlibacter aquaticus</name>
    <dbReference type="NCBI Taxonomy" id="2780094"/>
    <lineage>
        <taxon>Bacteria</taxon>
        <taxon>Pseudomonadati</taxon>
        <taxon>Pseudomonadota</taxon>
        <taxon>Betaproteobacteria</taxon>
        <taxon>Burkholderiales</taxon>
        <taxon>Comamonadaceae</taxon>
        <taxon>Ramlibacter</taxon>
    </lineage>
</organism>
<comment type="caution">
    <text evidence="2">The sequence shown here is derived from an EMBL/GenBank/DDBJ whole genome shotgun (WGS) entry which is preliminary data.</text>
</comment>
<evidence type="ECO:0000313" key="3">
    <source>
        <dbReference type="Proteomes" id="UP000715965"/>
    </source>
</evidence>
<evidence type="ECO:0008006" key="4">
    <source>
        <dbReference type="Google" id="ProtNLM"/>
    </source>
</evidence>
<keyword evidence="3" id="KW-1185">Reference proteome</keyword>
<dbReference type="EMBL" id="JADDOJ010000076">
    <property type="protein sequence ID" value="MBE7942057.1"/>
    <property type="molecule type" value="Genomic_DNA"/>
</dbReference>
<feature type="chain" id="PRO_5047055587" description="N-acetyltransferase domain-containing protein" evidence="1">
    <location>
        <begin position="23"/>
        <end position="310"/>
    </location>
</feature>
<evidence type="ECO:0000256" key="1">
    <source>
        <dbReference type="SAM" id="SignalP"/>
    </source>
</evidence>
<feature type="signal peptide" evidence="1">
    <location>
        <begin position="1"/>
        <end position="22"/>
    </location>
</feature>
<dbReference type="RefSeq" id="WP_193781613.1">
    <property type="nucleotide sequence ID" value="NZ_JADDOJ010000076.1"/>
</dbReference>
<keyword evidence="1" id="KW-0732">Signal</keyword>
<evidence type="ECO:0000313" key="2">
    <source>
        <dbReference type="EMBL" id="MBE7942057.1"/>
    </source>
</evidence>
<sequence length="310" mass="32846">MPSPTRALLAVLLCAATLPAAALEVWNDTANLSNPEIEAWLQDKLPPAHRDAAAQPGRAVYVSVRSLRAGVHGTGALVCEAQLGLTHQPGPGLRPRAPSAFFPAVDRVATRDEPSPRQLRDCESGALRAAIQAAAQAPLEDFTRNLEATREEGGTAAPDLPADASRARLYLAGLRREGSGAVMQALPDEFLQAYDYRRGSVVVLAQGFVLRQRRVCFASAGLAGRYPDGRNARVPAVAGTVVLDETARGAGLGAAALEACRSRAAAQAVARLLAQRWDEDELFSDYATTREAAVALPDFEAIARAQPSRP</sequence>
<protein>
    <recommendedName>
        <fullName evidence="4">N-acetyltransferase domain-containing protein</fullName>
    </recommendedName>
</protein>
<accession>A0ABR9SI86</accession>
<gene>
    <name evidence="2" type="ORF">IM725_15885</name>
</gene>